<accession>A0A7T8INW0</accession>
<dbReference type="AlphaFoldDB" id="A0A7T8INW0"/>
<dbReference type="Gene3D" id="3.40.50.150">
    <property type="entry name" value="Vaccinia Virus protein VP39"/>
    <property type="match status" value="1"/>
</dbReference>
<keyword evidence="2" id="KW-0808">Transferase</keyword>
<dbReference type="GO" id="GO:0008757">
    <property type="term" value="F:S-adenosylmethionine-dependent methyltransferase activity"/>
    <property type="evidence" value="ECO:0007669"/>
    <property type="project" value="InterPro"/>
</dbReference>
<keyword evidence="2" id="KW-0489">Methyltransferase</keyword>
<evidence type="ECO:0000259" key="1">
    <source>
        <dbReference type="Pfam" id="PF08241"/>
    </source>
</evidence>
<dbReference type="GO" id="GO:0032259">
    <property type="term" value="P:methylation"/>
    <property type="evidence" value="ECO:0007669"/>
    <property type="project" value="UniProtKB-KW"/>
</dbReference>
<dbReference type="SUPFAM" id="SSF53335">
    <property type="entry name" value="S-adenosyl-L-methionine-dependent methyltransferases"/>
    <property type="match status" value="1"/>
</dbReference>
<dbReference type="PANTHER" id="PTHR43861">
    <property type="entry name" value="TRANS-ACONITATE 2-METHYLTRANSFERASE-RELATED"/>
    <property type="match status" value="1"/>
</dbReference>
<gene>
    <name evidence="2" type="ORF">D7032_06955</name>
</gene>
<dbReference type="InterPro" id="IPR013216">
    <property type="entry name" value="Methyltransf_11"/>
</dbReference>
<evidence type="ECO:0000313" key="2">
    <source>
        <dbReference type="EMBL" id="QQO83014.1"/>
    </source>
</evidence>
<dbReference type="CDD" id="cd02440">
    <property type="entry name" value="AdoMet_MTases"/>
    <property type="match status" value="1"/>
</dbReference>
<sequence length="401" mass="45061">MNKVRVLIQASSRSWAGGTDICMGLVDGEIAVVRTVKRALSAFPEYEVRLAAPEFDRSGALDQIVSDLNDPRLTAFYGYDESPLKRMLAAAEDLNDEDYILRADGIHFCFDTDLSKEMLALAQSRQLDCVKLPDDFPVHFSSEVFRVGALRKLVTQLQAPEDAKFHVHPKCYFALNRHEFSFEYLLSTPSYSDEYLSECRRLANAIYEIPRQEVNGKRIASGDRLGFHYELALRYLKPNMKVLDIACADGYGVRMMSENLAQVHGADLDPESVAFAKAHSPQKNVDFFVEDITAMSFADNSYDAVTSFETLEHVPERECLSELKRIIRPGGMLVLSTPQNSLGHIPVNACHLVEYDLDYLLKLVGEYFHIVKVIGIKAGIIYDNADPYGTNTVLVCINPIR</sequence>
<dbReference type="EMBL" id="CP032664">
    <property type="protein sequence ID" value="QQO83014.1"/>
    <property type="molecule type" value="Genomic_DNA"/>
</dbReference>
<reference evidence="2" key="1">
    <citation type="submission" date="2018-09" db="EMBL/GenBank/DDBJ databases">
        <title>Genome sequencing and analysis.</title>
        <authorList>
            <person name="Huang Y.-T."/>
        </authorList>
    </citation>
    <scope>NUCLEOTIDE SEQUENCE</scope>
    <source>
        <strain evidence="2">HIDE</strain>
    </source>
</reference>
<dbReference type="RefSeq" id="WP_208192965.1">
    <property type="nucleotide sequence ID" value="NZ_CP032664.1"/>
</dbReference>
<feature type="domain" description="Methyltransferase type 11" evidence="1">
    <location>
        <begin position="243"/>
        <end position="335"/>
    </location>
</feature>
<proteinExistence type="predicted"/>
<dbReference type="Pfam" id="PF08241">
    <property type="entry name" value="Methyltransf_11"/>
    <property type="match status" value="1"/>
</dbReference>
<name>A0A7T8INW0_9GAMM</name>
<dbReference type="InterPro" id="IPR029063">
    <property type="entry name" value="SAM-dependent_MTases_sf"/>
</dbReference>
<organism evidence="2">
    <name type="scientific">Shewanella algae</name>
    <dbReference type="NCBI Taxonomy" id="38313"/>
    <lineage>
        <taxon>Bacteria</taxon>
        <taxon>Pseudomonadati</taxon>
        <taxon>Pseudomonadota</taxon>
        <taxon>Gammaproteobacteria</taxon>
        <taxon>Alteromonadales</taxon>
        <taxon>Shewanellaceae</taxon>
        <taxon>Shewanella</taxon>
    </lineage>
</organism>
<protein>
    <submittedName>
        <fullName evidence="2">Methyltransferase domain-containing protein</fullName>
    </submittedName>
</protein>